<dbReference type="STRING" id="941907.SAMN06295910_0719"/>
<dbReference type="Pfam" id="PF09650">
    <property type="entry name" value="PHA_gran_rgn"/>
    <property type="match status" value="1"/>
</dbReference>
<evidence type="ECO:0000313" key="2">
    <source>
        <dbReference type="Proteomes" id="UP000192934"/>
    </source>
</evidence>
<dbReference type="OrthoDB" id="8853368at2"/>
<reference evidence="2" key="1">
    <citation type="submission" date="2017-04" db="EMBL/GenBank/DDBJ databases">
        <authorList>
            <person name="Varghese N."/>
            <person name="Submissions S."/>
        </authorList>
    </citation>
    <scope>NUCLEOTIDE SEQUENCE [LARGE SCALE GENOMIC DNA]</scope>
    <source>
        <strain evidence="2">Dd16</strain>
    </source>
</reference>
<sequence>MQKPIVINLPHTLGAEEAKRRMQSGIGQLKDHIPGGAADVQSRWEGDRMFLDIRAMGQAVSGHIDVEERKVRLEVMLPAMLAMFGPVIERALAKRGGDLLEDKSKPK</sequence>
<dbReference type="RefSeq" id="WP_085217556.1">
    <property type="nucleotide sequence ID" value="NZ_LT840185.1"/>
</dbReference>
<dbReference type="InterPro" id="IPR013433">
    <property type="entry name" value="PHA_gran_rgn"/>
</dbReference>
<gene>
    <name evidence="1" type="ORF">SAMN06295910_0719</name>
</gene>
<organism evidence="1 2">
    <name type="scientific">Allosphingosinicella indica</name>
    <dbReference type="NCBI Taxonomy" id="941907"/>
    <lineage>
        <taxon>Bacteria</taxon>
        <taxon>Pseudomonadati</taxon>
        <taxon>Pseudomonadota</taxon>
        <taxon>Alphaproteobacteria</taxon>
        <taxon>Sphingomonadales</taxon>
        <taxon>Sphingomonadaceae</taxon>
        <taxon>Allosphingosinicella</taxon>
    </lineage>
</organism>
<dbReference type="EMBL" id="LT840185">
    <property type="protein sequence ID" value="SMF61726.1"/>
    <property type="molecule type" value="Genomic_DNA"/>
</dbReference>
<evidence type="ECO:0000313" key="1">
    <source>
        <dbReference type="EMBL" id="SMF61726.1"/>
    </source>
</evidence>
<accession>A0A1X7G0E2</accession>
<keyword evidence="2" id="KW-1185">Reference proteome</keyword>
<protein>
    <submittedName>
        <fullName evidence="1">Putative polyhydroxyalkanoic acid system protein (PHA_gran_rgn)</fullName>
    </submittedName>
</protein>
<name>A0A1X7G0E2_9SPHN</name>
<dbReference type="AlphaFoldDB" id="A0A1X7G0E2"/>
<proteinExistence type="predicted"/>
<dbReference type="Proteomes" id="UP000192934">
    <property type="component" value="Chromosome I"/>
</dbReference>